<dbReference type="EMBL" id="MF431496">
    <property type="protein sequence ID" value="AUB51235.1"/>
    <property type="molecule type" value="Genomic_DNA"/>
</dbReference>
<sequence>MQRQTGHMEDKKRTGLESQGTENAFSDGRDGKDGLLHEGINEPILIPSTISDLEGIRELVRKFRGRLLPFEKCPDFCLRIGGLEASFHKGQEELLEYCEALYLPQPVKMEIVGIVDDVPCLATGMQLLILVAEGGEVYAYEEDTLHKLATSFSEFLEIGVKSLGREVYHCGEYIEQVVH</sequence>
<accession>A0A2H4V8B5</accession>
<evidence type="ECO:0000313" key="2">
    <source>
        <dbReference type="EMBL" id="AUB51235.1"/>
    </source>
</evidence>
<proteinExistence type="predicted"/>
<protein>
    <submittedName>
        <fullName evidence="2">Protein SORF2</fullName>
    </submittedName>
</protein>
<feature type="compositionally biased region" description="Basic and acidic residues" evidence="1">
    <location>
        <begin position="1"/>
        <end position="15"/>
    </location>
</feature>
<dbReference type="InterPro" id="IPR003360">
    <property type="entry name" value="US22-like"/>
</dbReference>
<reference evidence="2" key="1">
    <citation type="journal article" date="2017" name="Evol. Appl.">
        <title>A phylogenomic analysis of Marek's disease virus reveals independent paths to virulence in Eurasia and North America.</title>
        <authorList>
            <person name="Trimpert J."/>
            <person name="Groenke N."/>
            <person name="Jenckel M."/>
            <person name="He S."/>
            <person name="Kunec D."/>
            <person name="Szpara M.L."/>
            <person name="Spatz S.J."/>
            <person name="Osterrieder N."/>
            <person name="McMahon D.P."/>
        </authorList>
    </citation>
    <scope>NUCLEOTIDE SEQUENCE</scope>
    <source>
        <strain evidence="2">Polen5</strain>
    </source>
</reference>
<name>A0A2H4V8B5_9ALPH</name>
<feature type="region of interest" description="Disordered" evidence="1">
    <location>
        <begin position="1"/>
        <end position="32"/>
    </location>
</feature>
<evidence type="ECO:0000256" key="1">
    <source>
        <dbReference type="SAM" id="MobiDB-lite"/>
    </source>
</evidence>
<gene>
    <name evidence="2" type="primary">MDV087</name>
</gene>
<dbReference type="Pfam" id="PF02393">
    <property type="entry name" value="US22"/>
    <property type="match status" value="1"/>
</dbReference>
<organism evidence="2">
    <name type="scientific">Gallid alphaherpesvirus 2</name>
    <dbReference type="NCBI Taxonomy" id="10390"/>
    <lineage>
        <taxon>Viruses</taxon>
        <taxon>Duplodnaviria</taxon>
        <taxon>Heunggongvirae</taxon>
        <taxon>Peploviricota</taxon>
        <taxon>Herviviricetes</taxon>
        <taxon>Herpesvirales</taxon>
        <taxon>Orthoherpesviridae</taxon>
        <taxon>Alphaherpesvirinae</taxon>
        <taxon>Mardivirus</taxon>
        <taxon>Mardivirus gallidalpha2</taxon>
    </lineage>
</organism>